<evidence type="ECO:0000313" key="3">
    <source>
        <dbReference type="Proteomes" id="UP001295794"/>
    </source>
</evidence>
<proteinExistence type="predicted"/>
<evidence type="ECO:0008006" key="4">
    <source>
        <dbReference type="Google" id="ProtNLM"/>
    </source>
</evidence>
<keyword evidence="1" id="KW-0732">Signal</keyword>
<dbReference type="PROSITE" id="PS51257">
    <property type="entry name" value="PROKAR_LIPOPROTEIN"/>
    <property type="match status" value="1"/>
</dbReference>
<sequence length="132" mass="13558">MARFSAAVIALTLAGVATAQVCSSGSCWTSPSNATDHGCQAWAGGVDAWATCGFEGAVTCTTCLPCNTEHCYTSPSQATGAGCTAWAGGVDVWQTCGFDGAVRFFTLSVDSRMLPQLLSVNRSLAEPAPLEL</sequence>
<name>A0AAD2K058_9AGAR</name>
<dbReference type="AlphaFoldDB" id="A0AAD2K058"/>
<gene>
    <name evidence="2" type="ORF">MYCIT1_LOCUS15202</name>
</gene>
<feature type="chain" id="PRO_5042275861" description="Secreted protein" evidence="1">
    <location>
        <begin position="20"/>
        <end position="132"/>
    </location>
</feature>
<keyword evidence="3" id="KW-1185">Reference proteome</keyword>
<accession>A0AAD2K058</accession>
<protein>
    <recommendedName>
        <fullName evidence="4">Secreted protein</fullName>
    </recommendedName>
</protein>
<evidence type="ECO:0000313" key="2">
    <source>
        <dbReference type="EMBL" id="CAK5270626.1"/>
    </source>
</evidence>
<evidence type="ECO:0000256" key="1">
    <source>
        <dbReference type="SAM" id="SignalP"/>
    </source>
</evidence>
<dbReference type="Proteomes" id="UP001295794">
    <property type="component" value="Unassembled WGS sequence"/>
</dbReference>
<organism evidence="2 3">
    <name type="scientific">Mycena citricolor</name>
    <dbReference type="NCBI Taxonomy" id="2018698"/>
    <lineage>
        <taxon>Eukaryota</taxon>
        <taxon>Fungi</taxon>
        <taxon>Dikarya</taxon>
        <taxon>Basidiomycota</taxon>
        <taxon>Agaricomycotina</taxon>
        <taxon>Agaricomycetes</taxon>
        <taxon>Agaricomycetidae</taxon>
        <taxon>Agaricales</taxon>
        <taxon>Marasmiineae</taxon>
        <taxon>Mycenaceae</taxon>
        <taxon>Mycena</taxon>
    </lineage>
</organism>
<dbReference type="EMBL" id="CAVNYO010000168">
    <property type="protein sequence ID" value="CAK5270626.1"/>
    <property type="molecule type" value="Genomic_DNA"/>
</dbReference>
<feature type="signal peptide" evidence="1">
    <location>
        <begin position="1"/>
        <end position="19"/>
    </location>
</feature>
<reference evidence="2" key="1">
    <citation type="submission" date="2023-11" db="EMBL/GenBank/DDBJ databases">
        <authorList>
            <person name="De Vega J J."/>
            <person name="De Vega J J."/>
        </authorList>
    </citation>
    <scope>NUCLEOTIDE SEQUENCE</scope>
</reference>
<comment type="caution">
    <text evidence="2">The sequence shown here is derived from an EMBL/GenBank/DDBJ whole genome shotgun (WGS) entry which is preliminary data.</text>
</comment>